<comment type="subcellular location">
    <subcellularLocation>
        <location evidence="1">Cell membrane</location>
        <topology evidence="1">Single-pass membrane protein</topology>
    </subcellularLocation>
    <subcellularLocation>
        <location evidence="7">Cell membrane</location>
        <topology evidence="7">Single-pass type II membrane protein</topology>
    </subcellularLocation>
</comment>
<keyword evidence="6" id="KW-0472">Membrane</keyword>
<evidence type="ECO:0000256" key="2">
    <source>
        <dbReference type="ARBA" id="ARBA00005811"/>
    </source>
</evidence>
<dbReference type="Pfam" id="PF02472">
    <property type="entry name" value="ExbD"/>
    <property type="match status" value="1"/>
</dbReference>
<organism evidence="8 9">
    <name type="scientific">Pelagicoccus albus</name>
    <dbReference type="NCBI Taxonomy" id="415222"/>
    <lineage>
        <taxon>Bacteria</taxon>
        <taxon>Pseudomonadati</taxon>
        <taxon>Verrucomicrobiota</taxon>
        <taxon>Opitutia</taxon>
        <taxon>Puniceicoccales</taxon>
        <taxon>Pelagicoccaceae</taxon>
        <taxon>Pelagicoccus</taxon>
    </lineage>
</organism>
<dbReference type="PANTHER" id="PTHR30558:SF3">
    <property type="entry name" value="BIOPOLYMER TRANSPORT PROTEIN EXBD-RELATED"/>
    <property type="match status" value="1"/>
</dbReference>
<accession>A0A7X1B4X6</accession>
<name>A0A7X1B4X6_9BACT</name>
<keyword evidence="7" id="KW-0653">Protein transport</keyword>
<dbReference type="Proteomes" id="UP000526501">
    <property type="component" value="Unassembled WGS sequence"/>
</dbReference>
<comment type="caution">
    <text evidence="8">The sequence shown here is derived from an EMBL/GenBank/DDBJ whole genome shotgun (WGS) entry which is preliminary data.</text>
</comment>
<evidence type="ECO:0000256" key="4">
    <source>
        <dbReference type="ARBA" id="ARBA00022692"/>
    </source>
</evidence>
<keyword evidence="5" id="KW-1133">Transmembrane helix</keyword>
<proteinExistence type="inferred from homology"/>
<evidence type="ECO:0000256" key="3">
    <source>
        <dbReference type="ARBA" id="ARBA00022475"/>
    </source>
</evidence>
<evidence type="ECO:0000256" key="7">
    <source>
        <dbReference type="RuleBase" id="RU003879"/>
    </source>
</evidence>
<reference evidence="8 9" key="1">
    <citation type="submission" date="2020-07" db="EMBL/GenBank/DDBJ databases">
        <authorList>
            <person name="Feng X."/>
        </authorList>
    </citation>
    <scope>NUCLEOTIDE SEQUENCE [LARGE SCALE GENOMIC DNA]</scope>
    <source>
        <strain evidence="8 9">JCM23202</strain>
    </source>
</reference>
<dbReference type="GO" id="GO:0005886">
    <property type="term" value="C:plasma membrane"/>
    <property type="evidence" value="ECO:0007669"/>
    <property type="project" value="UniProtKB-SubCell"/>
</dbReference>
<dbReference type="InterPro" id="IPR003400">
    <property type="entry name" value="ExbD"/>
</dbReference>
<dbReference type="PANTHER" id="PTHR30558">
    <property type="entry name" value="EXBD MEMBRANE COMPONENT OF PMF-DRIVEN MACROMOLECULE IMPORT SYSTEM"/>
    <property type="match status" value="1"/>
</dbReference>
<evidence type="ECO:0000313" key="8">
    <source>
        <dbReference type="EMBL" id="MBC2605731.1"/>
    </source>
</evidence>
<sequence length="144" mass="15504">MAIKLQGGPKRRKVAGISMAPMIDMVFLLLVFFMTASAMSQAGSKLELDLPESSNSKVARDFSNRLIVSIDGEGHVFLGSAPLSDKLLRTTLQDFRDNSPGGKLSIRASKETAFSSIKRVMSLAAEAGIDDFLYATYESGVAKP</sequence>
<comment type="similarity">
    <text evidence="2 7">Belongs to the ExbD/TolR family.</text>
</comment>
<keyword evidence="7" id="KW-0813">Transport</keyword>
<evidence type="ECO:0000256" key="6">
    <source>
        <dbReference type="ARBA" id="ARBA00023136"/>
    </source>
</evidence>
<dbReference type="EMBL" id="JACHVC010000006">
    <property type="protein sequence ID" value="MBC2605731.1"/>
    <property type="molecule type" value="Genomic_DNA"/>
</dbReference>
<dbReference type="RefSeq" id="WP_185659596.1">
    <property type="nucleotide sequence ID" value="NZ_CAWPOO010000006.1"/>
</dbReference>
<dbReference type="GO" id="GO:0022857">
    <property type="term" value="F:transmembrane transporter activity"/>
    <property type="evidence" value="ECO:0007669"/>
    <property type="project" value="InterPro"/>
</dbReference>
<gene>
    <name evidence="8" type="ORF">H5P27_06720</name>
</gene>
<evidence type="ECO:0000256" key="1">
    <source>
        <dbReference type="ARBA" id="ARBA00004162"/>
    </source>
</evidence>
<keyword evidence="9" id="KW-1185">Reference proteome</keyword>
<evidence type="ECO:0000313" key="9">
    <source>
        <dbReference type="Proteomes" id="UP000526501"/>
    </source>
</evidence>
<keyword evidence="4 7" id="KW-0812">Transmembrane</keyword>
<dbReference type="GO" id="GO:0015031">
    <property type="term" value="P:protein transport"/>
    <property type="evidence" value="ECO:0007669"/>
    <property type="project" value="UniProtKB-KW"/>
</dbReference>
<evidence type="ECO:0000256" key="5">
    <source>
        <dbReference type="ARBA" id="ARBA00022989"/>
    </source>
</evidence>
<keyword evidence="3" id="KW-1003">Cell membrane</keyword>
<dbReference type="AlphaFoldDB" id="A0A7X1B4X6"/>
<protein>
    <submittedName>
        <fullName evidence="8">Biopolymer transporter ExbD</fullName>
    </submittedName>
</protein>
<dbReference type="Gene3D" id="3.30.420.270">
    <property type="match status" value="1"/>
</dbReference>